<proteinExistence type="predicted"/>
<dbReference type="Proteomes" id="UP001254564">
    <property type="component" value="Unassembled WGS sequence"/>
</dbReference>
<name>A0ABU1H7D5_9GAMM</name>
<dbReference type="EMBL" id="JARWAN010000028">
    <property type="protein sequence ID" value="MDR5900129.1"/>
    <property type="molecule type" value="Genomic_DNA"/>
</dbReference>
<reference evidence="1 2" key="1">
    <citation type="submission" date="2023-04" db="EMBL/GenBank/DDBJ databases">
        <title>A long-awaited taxogenomic arrangement of the family Halomonadaceae.</title>
        <authorList>
            <person name="De La Haba R."/>
            <person name="Chuvochina M."/>
            <person name="Wittouck S."/>
            <person name="Arahal D.R."/>
            <person name="Sanchez-Porro C."/>
            <person name="Hugenholtz P."/>
            <person name="Ventosa A."/>
        </authorList>
    </citation>
    <scope>NUCLEOTIDE SEQUENCE [LARGE SCALE GENOMIC DNA]</scope>
    <source>
        <strain evidence="1 2">DSM 21020</strain>
    </source>
</reference>
<gene>
    <name evidence="1" type="ORF">QC823_14180</name>
</gene>
<accession>A0ABU1H7D5</accession>
<protein>
    <submittedName>
        <fullName evidence="1">Uncharacterized protein</fullName>
    </submittedName>
</protein>
<keyword evidence="2" id="KW-1185">Reference proteome</keyword>
<dbReference type="RefSeq" id="WP_309657005.1">
    <property type="nucleotide sequence ID" value="NZ_JARWAN010000028.1"/>
</dbReference>
<evidence type="ECO:0000313" key="1">
    <source>
        <dbReference type="EMBL" id="MDR5900129.1"/>
    </source>
</evidence>
<organism evidence="1 2">
    <name type="scientific">Vreelandella vilamensis</name>
    <dbReference type="NCBI Taxonomy" id="531309"/>
    <lineage>
        <taxon>Bacteria</taxon>
        <taxon>Pseudomonadati</taxon>
        <taxon>Pseudomonadota</taxon>
        <taxon>Gammaproteobacteria</taxon>
        <taxon>Oceanospirillales</taxon>
        <taxon>Halomonadaceae</taxon>
        <taxon>Vreelandella</taxon>
    </lineage>
</organism>
<sequence length="57" mass="6685">MPSNDQQAHDHPLQRLKGSVHEYKAPFEPVGVDDWEALQQEYLTYDTPGDEEMKRRT</sequence>
<comment type="caution">
    <text evidence="1">The sequence shown here is derived from an EMBL/GenBank/DDBJ whole genome shotgun (WGS) entry which is preliminary data.</text>
</comment>
<evidence type="ECO:0000313" key="2">
    <source>
        <dbReference type="Proteomes" id="UP001254564"/>
    </source>
</evidence>